<sequence>MMRAVLKSSQRLRFGLNPRPGQSGFSHVEIAPDDVVDRRVSFRALLHTHLTSPTSALKTLMLRATQISSLSTGLRLTETECEIRGPGVQGLLEYRALERRASESGNFCFGNSSKDAKFPVDACESQSGVMMESTGKIRFRRTLPINAVVHYRVSDPSYAVLSKWSSAKCVVRFSTRRERLALLPNVPRGIADIFSRPPTEFRRYHFAPRKRRLKRGGGGGVTGCLAKRLPRINDIVVHLLVRIMRRRVEEKERELSYDSDGGRPGNDVFRISDSRRGLWSCCFRPISEECSGSLTSFSQRGTFQVVRCDTINIEFRAIEDEQREKATSDLWKGSLRLRVSSSEVCSRQAGLLDFMPLLLRGLCSYAFKVKKRGSDMGDNYTHAWDLIAPTRKACSVSVKVYLRKAIIPHTTKGWYSKVNRQVVDTVTWYSWRRKAVRRCGGVAVTHFDPPLFLERRTRCRLPCFWEAREY</sequence>
<comment type="caution">
    <text evidence="1">The sequence shown here is derived from an EMBL/GenBank/DDBJ whole genome shotgun (WGS) entry which is preliminary data.</text>
</comment>
<name>A0ABQ9G313_9NEOP</name>
<evidence type="ECO:0000313" key="2">
    <source>
        <dbReference type="Proteomes" id="UP001159363"/>
    </source>
</evidence>
<gene>
    <name evidence="1" type="ORF">PR048_032442</name>
</gene>
<keyword evidence="2" id="KW-1185">Reference proteome</keyword>
<proteinExistence type="predicted"/>
<protein>
    <submittedName>
        <fullName evidence="1">Uncharacterized protein</fullName>
    </submittedName>
</protein>
<reference evidence="1 2" key="1">
    <citation type="submission" date="2023-02" db="EMBL/GenBank/DDBJ databases">
        <title>LHISI_Scaffold_Assembly.</title>
        <authorList>
            <person name="Stuart O.P."/>
            <person name="Cleave R."/>
            <person name="Magrath M.J.L."/>
            <person name="Mikheyev A.S."/>
        </authorList>
    </citation>
    <scope>NUCLEOTIDE SEQUENCE [LARGE SCALE GENOMIC DNA]</scope>
    <source>
        <strain evidence="1">Daus_M_001</strain>
        <tissue evidence="1">Leg muscle</tissue>
    </source>
</reference>
<organism evidence="1 2">
    <name type="scientific">Dryococelus australis</name>
    <dbReference type="NCBI Taxonomy" id="614101"/>
    <lineage>
        <taxon>Eukaryota</taxon>
        <taxon>Metazoa</taxon>
        <taxon>Ecdysozoa</taxon>
        <taxon>Arthropoda</taxon>
        <taxon>Hexapoda</taxon>
        <taxon>Insecta</taxon>
        <taxon>Pterygota</taxon>
        <taxon>Neoptera</taxon>
        <taxon>Polyneoptera</taxon>
        <taxon>Phasmatodea</taxon>
        <taxon>Verophasmatodea</taxon>
        <taxon>Anareolatae</taxon>
        <taxon>Phasmatidae</taxon>
        <taxon>Eurycanthinae</taxon>
        <taxon>Dryococelus</taxon>
    </lineage>
</organism>
<dbReference type="EMBL" id="JARBHB010000016">
    <property type="protein sequence ID" value="KAJ8866583.1"/>
    <property type="molecule type" value="Genomic_DNA"/>
</dbReference>
<dbReference type="Proteomes" id="UP001159363">
    <property type="component" value="Chromosome 15"/>
</dbReference>
<accession>A0ABQ9G313</accession>
<evidence type="ECO:0000313" key="1">
    <source>
        <dbReference type="EMBL" id="KAJ8866583.1"/>
    </source>
</evidence>